<name>M2SSC4_COCH5</name>
<evidence type="ECO:0000313" key="3">
    <source>
        <dbReference type="Proteomes" id="UP000016936"/>
    </source>
</evidence>
<gene>
    <name evidence="2" type="ORF">COCHEDRAFT_1023386</name>
</gene>
<dbReference type="AlphaFoldDB" id="M2SSC4"/>
<dbReference type="HOGENOM" id="CLU_190851_0_0_1"/>
<dbReference type="EMBL" id="KB445581">
    <property type="protein sequence ID" value="EMD88230.1"/>
    <property type="molecule type" value="Genomic_DNA"/>
</dbReference>
<keyword evidence="1" id="KW-0812">Transmembrane</keyword>
<protein>
    <submittedName>
        <fullName evidence="2">Uncharacterized protein</fullName>
    </submittedName>
</protein>
<dbReference type="STRING" id="701091.M2SSC4"/>
<keyword evidence="1" id="KW-1133">Transmembrane helix</keyword>
<evidence type="ECO:0000313" key="2">
    <source>
        <dbReference type="EMBL" id="EMD88230.1"/>
    </source>
</evidence>
<evidence type="ECO:0000256" key="1">
    <source>
        <dbReference type="SAM" id="Phobius"/>
    </source>
</evidence>
<dbReference type="OMA" id="MAWASIG"/>
<accession>M2SSC4</accession>
<feature type="transmembrane region" description="Helical" evidence="1">
    <location>
        <begin position="16"/>
        <end position="33"/>
    </location>
</feature>
<reference evidence="3" key="2">
    <citation type="journal article" date="2013" name="PLoS Genet.">
        <title>Comparative genome structure, secondary metabolite, and effector coding capacity across Cochliobolus pathogens.</title>
        <authorList>
            <person name="Condon B.J."/>
            <person name="Leng Y."/>
            <person name="Wu D."/>
            <person name="Bushley K.E."/>
            <person name="Ohm R.A."/>
            <person name="Otillar R."/>
            <person name="Martin J."/>
            <person name="Schackwitz W."/>
            <person name="Grimwood J."/>
            <person name="MohdZainudin N."/>
            <person name="Xue C."/>
            <person name="Wang R."/>
            <person name="Manning V.A."/>
            <person name="Dhillon B."/>
            <person name="Tu Z.J."/>
            <person name="Steffenson B.J."/>
            <person name="Salamov A."/>
            <person name="Sun H."/>
            <person name="Lowry S."/>
            <person name="LaButti K."/>
            <person name="Han J."/>
            <person name="Copeland A."/>
            <person name="Lindquist E."/>
            <person name="Barry K."/>
            <person name="Schmutz J."/>
            <person name="Baker S.E."/>
            <person name="Ciuffetti L.M."/>
            <person name="Grigoriev I.V."/>
            <person name="Zhong S."/>
            <person name="Turgeon B.G."/>
        </authorList>
    </citation>
    <scope>NUCLEOTIDE SEQUENCE [LARGE SCALE GENOMIC DNA]</scope>
    <source>
        <strain evidence="3">C5 / ATCC 48332 / race O</strain>
    </source>
</reference>
<keyword evidence="1" id="KW-0472">Membrane</keyword>
<dbReference type="OrthoDB" id="2555959at2759"/>
<sequence>MAVWQWFKSIPPKTRMIIGVGVMAYAGVGLYISDVAEEKLGYTPTEKDKEQLKDALPKISAVEKRSA</sequence>
<proteinExistence type="predicted"/>
<organism evidence="2 3">
    <name type="scientific">Cochliobolus heterostrophus (strain C5 / ATCC 48332 / race O)</name>
    <name type="common">Southern corn leaf blight fungus</name>
    <name type="synonym">Bipolaris maydis</name>
    <dbReference type="NCBI Taxonomy" id="701091"/>
    <lineage>
        <taxon>Eukaryota</taxon>
        <taxon>Fungi</taxon>
        <taxon>Dikarya</taxon>
        <taxon>Ascomycota</taxon>
        <taxon>Pezizomycotina</taxon>
        <taxon>Dothideomycetes</taxon>
        <taxon>Pleosporomycetidae</taxon>
        <taxon>Pleosporales</taxon>
        <taxon>Pleosporineae</taxon>
        <taxon>Pleosporaceae</taxon>
        <taxon>Bipolaris</taxon>
    </lineage>
</organism>
<reference evidence="2 3" key="1">
    <citation type="journal article" date="2012" name="PLoS Pathog.">
        <title>Diverse lifestyles and strategies of plant pathogenesis encoded in the genomes of eighteen Dothideomycetes fungi.</title>
        <authorList>
            <person name="Ohm R.A."/>
            <person name="Feau N."/>
            <person name="Henrissat B."/>
            <person name="Schoch C.L."/>
            <person name="Horwitz B.A."/>
            <person name="Barry K.W."/>
            <person name="Condon B.J."/>
            <person name="Copeland A.C."/>
            <person name="Dhillon B."/>
            <person name="Glaser F."/>
            <person name="Hesse C.N."/>
            <person name="Kosti I."/>
            <person name="LaButti K."/>
            <person name="Lindquist E.A."/>
            <person name="Lucas S."/>
            <person name="Salamov A.A."/>
            <person name="Bradshaw R.E."/>
            <person name="Ciuffetti L."/>
            <person name="Hamelin R.C."/>
            <person name="Kema G.H.J."/>
            <person name="Lawrence C."/>
            <person name="Scott J.A."/>
            <person name="Spatafora J.W."/>
            <person name="Turgeon B.G."/>
            <person name="de Wit P.J.G.M."/>
            <person name="Zhong S."/>
            <person name="Goodwin S.B."/>
            <person name="Grigoriev I.V."/>
        </authorList>
    </citation>
    <scope>NUCLEOTIDE SEQUENCE [LARGE SCALE GENOMIC DNA]</scope>
    <source>
        <strain evidence="3">C5 / ATCC 48332 / race O</strain>
    </source>
</reference>
<keyword evidence="3" id="KW-1185">Reference proteome</keyword>
<dbReference type="Proteomes" id="UP000016936">
    <property type="component" value="Unassembled WGS sequence"/>
</dbReference>
<dbReference type="eggNOG" id="ENOG502SDW6">
    <property type="taxonomic scope" value="Eukaryota"/>
</dbReference>